<keyword evidence="4" id="KW-1185">Reference proteome</keyword>
<comment type="caution">
    <text evidence="3">The sequence shown here is derived from an EMBL/GenBank/DDBJ whole genome shotgun (WGS) entry which is preliminary data.</text>
</comment>
<feature type="region of interest" description="Disordered" evidence="1">
    <location>
        <begin position="272"/>
        <end position="347"/>
    </location>
</feature>
<keyword evidence="2" id="KW-0812">Transmembrane</keyword>
<keyword evidence="2" id="KW-1133">Transmembrane helix</keyword>
<gene>
    <name evidence="3" type="ORF">GCM10009839_42480</name>
</gene>
<organism evidence="3 4">
    <name type="scientific">Catenulispora yoronensis</name>
    <dbReference type="NCBI Taxonomy" id="450799"/>
    <lineage>
        <taxon>Bacteria</taxon>
        <taxon>Bacillati</taxon>
        <taxon>Actinomycetota</taxon>
        <taxon>Actinomycetes</taxon>
        <taxon>Catenulisporales</taxon>
        <taxon>Catenulisporaceae</taxon>
        <taxon>Catenulispora</taxon>
    </lineage>
</organism>
<proteinExistence type="predicted"/>
<evidence type="ECO:0008006" key="5">
    <source>
        <dbReference type="Google" id="ProtNLM"/>
    </source>
</evidence>
<feature type="transmembrane region" description="Helical" evidence="2">
    <location>
        <begin position="352"/>
        <end position="372"/>
    </location>
</feature>
<name>A0ABP5G0S6_9ACTN</name>
<reference evidence="4" key="1">
    <citation type="journal article" date="2019" name="Int. J. Syst. Evol. Microbiol.">
        <title>The Global Catalogue of Microorganisms (GCM) 10K type strain sequencing project: providing services to taxonomists for standard genome sequencing and annotation.</title>
        <authorList>
            <consortium name="The Broad Institute Genomics Platform"/>
            <consortium name="The Broad Institute Genome Sequencing Center for Infectious Disease"/>
            <person name="Wu L."/>
            <person name="Ma J."/>
        </authorList>
    </citation>
    <scope>NUCLEOTIDE SEQUENCE [LARGE SCALE GENOMIC DNA]</scope>
    <source>
        <strain evidence="4">JCM 16014</strain>
    </source>
</reference>
<sequence length="380" mass="38086">MAAMAQPHTQARSGAARPWRTGALAAAAAAGGVAIASAGLLLPGRPAAAAADVATSVLVNLTIDDVPALGLTAFHGTYATSGIPQNGGDHAADPAQDPDGVLQHITIAGPASSKTHSDPVKNWAQSQLIAAIGTSQPPPPPPVMYFMNGTEIYTIASLDSYAECTSPPVGPYALAYVHTDANAVNVLGTIVPEGTTVSIPVTGAQIGVPTVDHGTLSAQYTTTADPPQQTAGATSAHAHMDLVLSGTFYDVAGTQLYSGPVQQARFGDVTATCQGSEPTTSSTSVPTTTPVTPPTTPTSASPPPTTPPTPPTPTTVPTSKPHPPHHSSPSPGGGGQTRPAGTLPDTGGGSSGWWMALSAIGLGAGTMLLFLATRRHGKHL</sequence>
<feature type="compositionally biased region" description="Low complexity" evidence="1">
    <location>
        <begin position="278"/>
        <end position="290"/>
    </location>
</feature>
<dbReference type="EMBL" id="BAAAQN010000024">
    <property type="protein sequence ID" value="GAA2036906.1"/>
    <property type="molecule type" value="Genomic_DNA"/>
</dbReference>
<evidence type="ECO:0000313" key="3">
    <source>
        <dbReference type="EMBL" id="GAA2036906.1"/>
    </source>
</evidence>
<dbReference type="NCBIfam" id="TIGR01167">
    <property type="entry name" value="LPXTG_anchor"/>
    <property type="match status" value="1"/>
</dbReference>
<dbReference type="Proteomes" id="UP001500751">
    <property type="component" value="Unassembled WGS sequence"/>
</dbReference>
<accession>A0ABP5G0S6</accession>
<protein>
    <recommendedName>
        <fullName evidence="5">Gram-positive cocci surface proteins LPxTG domain-containing protein</fullName>
    </recommendedName>
</protein>
<evidence type="ECO:0000256" key="1">
    <source>
        <dbReference type="SAM" id="MobiDB-lite"/>
    </source>
</evidence>
<evidence type="ECO:0000313" key="4">
    <source>
        <dbReference type="Proteomes" id="UP001500751"/>
    </source>
</evidence>
<evidence type="ECO:0000256" key="2">
    <source>
        <dbReference type="SAM" id="Phobius"/>
    </source>
</evidence>
<feature type="compositionally biased region" description="Pro residues" evidence="1">
    <location>
        <begin position="291"/>
        <end position="314"/>
    </location>
</feature>
<keyword evidence="2" id="KW-0472">Membrane</keyword>